<name>F0V234_MYCS3</name>
<gene>
    <name evidence="1" type="ORF">MSUIS_06220</name>
</gene>
<sequence>MLKYEILLGEDLATKLGRNQSVSGQDSETQKQPVTVQDLRGVCEVKDGNFFKKRVEIICPKD</sequence>
<dbReference type="EMBL" id="FQ790233">
    <property type="protein sequence ID" value="CBZ40715.1"/>
    <property type="molecule type" value="Genomic_DNA"/>
</dbReference>
<dbReference type="HOGENOM" id="CLU_2899395_0_0_14"/>
<dbReference type="RefSeq" id="WP_013609317.1">
    <property type="nucleotide sequence ID" value="NC_015153.1"/>
</dbReference>
<organism evidence="1 2">
    <name type="scientific">Mycoplasma suis (strain KI_3806)</name>
    <dbReference type="NCBI Taxonomy" id="708248"/>
    <lineage>
        <taxon>Bacteria</taxon>
        <taxon>Bacillati</taxon>
        <taxon>Mycoplasmatota</taxon>
        <taxon>Mollicutes</taxon>
        <taxon>Mycoplasmataceae</taxon>
        <taxon>Mycoplasma</taxon>
    </lineage>
</organism>
<reference evidence="1 2" key="1">
    <citation type="journal article" date="2011" name="J. Bacteriol.">
        <title>Complete genome sequence of the hemotrophic Mycoplasma suis strain KI3806.</title>
        <authorList>
            <person name="Oehlerking J."/>
            <person name="Kube M."/>
            <person name="Felder K.M."/>
            <person name="Matter D."/>
            <person name="Wittenbrink M.M."/>
            <person name="Schwarzenbach S."/>
            <person name="Kramer M.M."/>
            <person name="Hoelzle K."/>
            <person name="Hoelzle L.E."/>
        </authorList>
    </citation>
    <scope>NUCLEOTIDE SEQUENCE [LARGE SCALE GENOMIC DNA]</scope>
    <source>
        <strain evidence="2">KI_3806</strain>
    </source>
</reference>
<dbReference type="Proteomes" id="UP000008645">
    <property type="component" value="Chromosome"/>
</dbReference>
<protein>
    <submittedName>
        <fullName evidence="1">Uncharacterized protein</fullName>
    </submittedName>
</protein>
<accession>F0V234</accession>
<dbReference type="KEGG" id="msk:MSUIS_06220"/>
<evidence type="ECO:0000313" key="1">
    <source>
        <dbReference type="EMBL" id="CBZ40715.1"/>
    </source>
</evidence>
<evidence type="ECO:0000313" key="2">
    <source>
        <dbReference type="Proteomes" id="UP000008645"/>
    </source>
</evidence>
<dbReference type="AlphaFoldDB" id="F0V234"/>
<proteinExistence type="predicted"/>